<accession>A0A819E353</accession>
<sequence length="593" mass="67765">MANKKQSNDLKTSLEKIRHTNWFDGIHKLPNNVDKELLDQCSILIEEFIKNDESLPKTTIKSAAKLLKPQVSKIKKSNIKATKIKQLKSNSTSKKLKISKKTNPSFHYSNITSTTGYPCYPSAFPCFRSCGPINCPENKLPMPRDLWYRIVYSQALEQQLGSGEYVVQNRSVVHSPSSWSKRKHKEDESITDKSSSNNLHRNLSNTNNSFRQQTMNTALSSASTKMVKLDIPSISYKPFPMDNLEYIAETLPLKTENQHCDSQDFIYQKTASIENQINLWNTNHNKTISSTESAHAELINPLKILRGISADAALEQLLPIPSAPSASILLNRQSNFKEITSSSIQFEQSQLSIEPSTNKIAKETSHVDSLVSFEHPLIHQLIENYHLGDIPRPQLFKQLNRRLAHIHQTLKFMPSNDIETRLKYKSNALLKKRQTPNQSLTNDERIAMAELELNVYEYSKALDEPSSKCFRINNNNNDEFENEKRQSIYPLLLSCDTILPVVKNTVISETSMSTFTIAFEPMTPLSKAQIQKQLARRHEHICKKAKELDRIQLQAQIDSKSKEKESESIVRPRRSVSYEQRITLKVPENIKNS</sequence>
<organism evidence="2 3">
    <name type="scientific">Rotaria magnacalcarata</name>
    <dbReference type="NCBI Taxonomy" id="392030"/>
    <lineage>
        <taxon>Eukaryota</taxon>
        <taxon>Metazoa</taxon>
        <taxon>Spiralia</taxon>
        <taxon>Gnathifera</taxon>
        <taxon>Rotifera</taxon>
        <taxon>Eurotatoria</taxon>
        <taxon>Bdelloidea</taxon>
        <taxon>Philodinida</taxon>
        <taxon>Philodinidae</taxon>
        <taxon>Rotaria</taxon>
    </lineage>
</organism>
<dbReference type="Proteomes" id="UP000663842">
    <property type="component" value="Unassembled WGS sequence"/>
</dbReference>
<name>A0A819E353_9BILA</name>
<gene>
    <name evidence="2" type="ORF">UXM345_LOCUS7424</name>
</gene>
<dbReference type="EMBL" id="CAJOBF010000615">
    <property type="protein sequence ID" value="CAF3844225.1"/>
    <property type="molecule type" value="Genomic_DNA"/>
</dbReference>
<feature type="region of interest" description="Disordered" evidence="1">
    <location>
        <begin position="176"/>
        <end position="211"/>
    </location>
</feature>
<comment type="caution">
    <text evidence="2">The sequence shown here is derived from an EMBL/GenBank/DDBJ whole genome shotgun (WGS) entry which is preliminary data.</text>
</comment>
<protein>
    <submittedName>
        <fullName evidence="2">Uncharacterized protein</fullName>
    </submittedName>
</protein>
<evidence type="ECO:0000313" key="3">
    <source>
        <dbReference type="Proteomes" id="UP000663842"/>
    </source>
</evidence>
<evidence type="ECO:0000256" key="1">
    <source>
        <dbReference type="SAM" id="MobiDB-lite"/>
    </source>
</evidence>
<reference evidence="2" key="1">
    <citation type="submission" date="2021-02" db="EMBL/GenBank/DDBJ databases">
        <authorList>
            <person name="Nowell W R."/>
        </authorList>
    </citation>
    <scope>NUCLEOTIDE SEQUENCE</scope>
</reference>
<evidence type="ECO:0000313" key="2">
    <source>
        <dbReference type="EMBL" id="CAF3844225.1"/>
    </source>
</evidence>
<feature type="compositionally biased region" description="Low complexity" evidence="1">
    <location>
        <begin position="194"/>
        <end position="209"/>
    </location>
</feature>
<proteinExistence type="predicted"/>
<dbReference type="AlphaFoldDB" id="A0A819E353"/>